<evidence type="ECO:0000259" key="9">
    <source>
        <dbReference type="PROSITE" id="PS50011"/>
    </source>
</evidence>
<keyword evidence="3" id="KW-0808">Transferase</keyword>
<comment type="catalytic activity">
    <reaction evidence="7">
        <text>L-threonyl-[protein] + ATP = O-phospho-L-threonyl-[protein] + ADP + H(+)</text>
        <dbReference type="Rhea" id="RHEA:46608"/>
        <dbReference type="Rhea" id="RHEA-COMP:11060"/>
        <dbReference type="Rhea" id="RHEA-COMP:11605"/>
        <dbReference type="ChEBI" id="CHEBI:15378"/>
        <dbReference type="ChEBI" id="CHEBI:30013"/>
        <dbReference type="ChEBI" id="CHEBI:30616"/>
        <dbReference type="ChEBI" id="CHEBI:61977"/>
        <dbReference type="ChEBI" id="CHEBI:456216"/>
        <dbReference type="EC" id="2.7.11.1"/>
    </reaction>
</comment>
<dbReference type="PROSITE" id="PS50011">
    <property type="entry name" value="PROTEIN_KINASE_DOM"/>
    <property type="match status" value="1"/>
</dbReference>
<dbReference type="AlphaFoldDB" id="A0AAD3S3C4"/>
<dbReference type="InterPro" id="IPR000719">
    <property type="entry name" value="Prot_kinase_dom"/>
</dbReference>
<dbReference type="Gene3D" id="1.10.510.10">
    <property type="entry name" value="Transferase(Phosphotransferase) domain 1"/>
    <property type="match status" value="1"/>
</dbReference>
<comment type="caution">
    <text evidence="10">The sequence shown here is derived from an EMBL/GenBank/DDBJ whole genome shotgun (WGS) entry which is preliminary data.</text>
</comment>
<evidence type="ECO:0000313" key="11">
    <source>
        <dbReference type="Proteomes" id="UP001279734"/>
    </source>
</evidence>
<evidence type="ECO:0000256" key="5">
    <source>
        <dbReference type="ARBA" id="ARBA00022777"/>
    </source>
</evidence>
<dbReference type="PANTHER" id="PTHR24356">
    <property type="entry name" value="SERINE/THREONINE-PROTEIN KINASE"/>
    <property type="match status" value="1"/>
</dbReference>
<dbReference type="GO" id="GO:0035556">
    <property type="term" value="P:intracellular signal transduction"/>
    <property type="evidence" value="ECO:0007669"/>
    <property type="project" value="TreeGrafter"/>
</dbReference>
<evidence type="ECO:0000256" key="3">
    <source>
        <dbReference type="ARBA" id="ARBA00022679"/>
    </source>
</evidence>
<evidence type="ECO:0000256" key="8">
    <source>
        <dbReference type="ARBA" id="ARBA00048679"/>
    </source>
</evidence>
<name>A0AAD3S3C4_NEPGR</name>
<dbReference type="Proteomes" id="UP001279734">
    <property type="component" value="Unassembled WGS sequence"/>
</dbReference>
<keyword evidence="5" id="KW-0418">Kinase</keyword>
<dbReference type="InterPro" id="IPR050236">
    <property type="entry name" value="Ser_Thr_kinase_AGC"/>
</dbReference>
<evidence type="ECO:0000256" key="6">
    <source>
        <dbReference type="ARBA" id="ARBA00022840"/>
    </source>
</evidence>
<proteinExistence type="predicted"/>
<keyword evidence="2" id="KW-0723">Serine/threonine-protein kinase</keyword>
<dbReference type="GO" id="GO:0005524">
    <property type="term" value="F:ATP binding"/>
    <property type="evidence" value="ECO:0007669"/>
    <property type="project" value="UniProtKB-KW"/>
</dbReference>
<dbReference type="Pfam" id="PF00069">
    <property type="entry name" value="Pkinase"/>
    <property type="match status" value="1"/>
</dbReference>
<comment type="catalytic activity">
    <reaction evidence="8">
        <text>L-seryl-[protein] + ATP = O-phospho-L-seryl-[protein] + ADP + H(+)</text>
        <dbReference type="Rhea" id="RHEA:17989"/>
        <dbReference type="Rhea" id="RHEA-COMP:9863"/>
        <dbReference type="Rhea" id="RHEA-COMP:11604"/>
        <dbReference type="ChEBI" id="CHEBI:15378"/>
        <dbReference type="ChEBI" id="CHEBI:29999"/>
        <dbReference type="ChEBI" id="CHEBI:30616"/>
        <dbReference type="ChEBI" id="CHEBI:83421"/>
        <dbReference type="ChEBI" id="CHEBI:456216"/>
        <dbReference type="EC" id="2.7.11.1"/>
    </reaction>
</comment>
<evidence type="ECO:0000256" key="4">
    <source>
        <dbReference type="ARBA" id="ARBA00022741"/>
    </source>
</evidence>
<dbReference type="EMBL" id="BSYO01000004">
    <property type="protein sequence ID" value="GMH03653.1"/>
    <property type="molecule type" value="Genomic_DNA"/>
</dbReference>
<reference evidence="10" key="1">
    <citation type="submission" date="2023-05" db="EMBL/GenBank/DDBJ databases">
        <title>Nepenthes gracilis genome sequencing.</title>
        <authorList>
            <person name="Fukushima K."/>
        </authorList>
    </citation>
    <scope>NUCLEOTIDE SEQUENCE</scope>
    <source>
        <strain evidence="10">SING2019-196</strain>
    </source>
</reference>
<evidence type="ECO:0000313" key="10">
    <source>
        <dbReference type="EMBL" id="GMH03653.1"/>
    </source>
</evidence>
<dbReference type="SUPFAM" id="SSF56112">
    <property type="entry name" value="Protein kinase-like (PK-like)"/>
    <property type="match status" value="1"/>
</dbReference>
<dbReference type="EC" id="2.7.11.1" evidence="1"/>
<gene>
    <name evidence="10" type="ORF">Nepgr_005492</name>
</gene>
<feature type="domain" description="Protein kinase" evidence="9">
    <location>
        <begin position="1"/>
        <end position="145"/>
    </location>
</feature>
<dbReference type="InterPro" id="IPR011009">
    <property type="entry name" value="Kinase-like_dom_sf"/>
</dbReference>
<dbReference type="PANTHER" id="PTHR24356:SF1">
    <property type="entry name" value="SERINE_THREONINE-PROTEIN KINASE GREATWALL"/>
    <property type="match status" value="1"/>
</dbReference>
<organism evidence="10 11">
    <name type="scientific">Nepenthes gracilis</name>
    <name type="common">Slender pitcher plant</name>
    <dbReference type="NCBI Taxonomy" id="150966"/>
    <lineage>
        <taxon>Eukaryota</taxon>
        <taxon>Viridiplantae</taxon>
        <taxon>Streptophyta</taxon>
        <taxon>Embryophyta</taxon>
        <taxon>Tracheophyta</taxon>
        <taxon>Spermatophyta</taxon>
        <taxon>Magnoliopsida</taxon>
        <taxon>eudicotyledons</taxon>
        <taxon>Gunneridae</taxon>
        <taxon>Pentapetalae</taxon>
        <taxon>Caryophyllales</taxon>
        <taxon>Nepenthaceae</taxon>
        <taxon>Nepenthes</taxon>
    </lineage>
</organism>
<keyword evidence="4" id="KW-0547">Nucleotide-binding</keyword>
<evidence type="ECO:0000256" key="2">
    <source>
        <dbReference type="ARBA" id="ARBA00022527"/>
    </source>
</evidence>
<evidence type="ECO:0000256" key="7">
    <source>
        <dbReference type="ARBA" id="ARBA00047899"/>
    </source>
</evidence>
<dbReference type="GO" id="GO:0004674">
    <property type="term" value="F:protein serine/threonine kinase activity"/>
    <property type="evidence" value="ECO:0007669"/>
    <property type="project" value="UniProtKB-KW"/>
</dbReference>
<evidence type="ECO:0000256" key="1">
    <source>
        <dbReference type="ARBA" id="ARBA00012513"/>
    </source>
</evidence>
<protein>
    <recommendedName>
        <fullName evidence="1">non-specific serine/threonine protein kinase</fullName>
        <ecNumber evidence="1">2.7.11.1</ecNumber>
    </recommendedName>
</protein>
<keyword evidence="11" id="KW-1185">Reference proteome</keyword>
<accession>A0AAD3S3C4</accession>
<sequence length="145" mass="15921">MKYLNGGDLYSLLRNLSCLDEDMAWVYLAEVVLGLEYLHSLNAVHRDVKPDDLLISLDGHLKLTDVGLSKVGLINSTNDLSGPSASSNGFLDDDKTDSATQHSSSISQAISGQNIGCAIELVCWWWSPNIVFDREKSEQGKSFMV</sequence>
<keyword evidence="6" id="KW-0067">ATP-binding</keyword>